<comment type="subcellular location">
    <subcellularLocation>
        <location evidence="1">Nucleus</location>
    </subcellularLocation>
</comment>
<evidence type="ECO:0000256" key="4">
    <source>
        <dbReference type="SAM" id="MobiDB-lite"/>
    </source>
</evidence>
<dbReference type="InterPro" id="IPR029188">
    <property type="entry name" value="Rrp14_N"/>
</dbReference>
<feature type="region of interest" description="Disordered" evidence="4">
    <location>
        <begin position="42"/>
        <end position="314"/>
    </location>
</feature>
<feature type="compositionally biased region" description="Basic residues" evidence="4">
    <location>
        <begin position="129"/>
        <end position="140"/>
    </location>
</feature>
<feature type="compositionally biased region" description="Low complexity" evidence="4">
    <location>
        <begin position="222"/>
        <end position="253"/>
    </location>
</feature>
<dbReference type="Proteomes" id="UP001310594">
    <property type="component" value="Unassembled WGS sequence"/>
</dbReference>
<dbReference type="GO" id="GO:0042273">
    <property type="term" value="P:ribosomal large subunit biogenesis"/>
    <property type="evidence" value="ECO:0007669"/>
    <property type="project" value="TreeGrafter"/>
</dbReference>
<evidence type="ECO:0000256" key="2">
    <source>
        <dbReference type="ARBA" id="ARBA00005904"/>
    </source>
</evidence>
<organism evidence="7 8">
    <name type="scientific">Elasticomyces elasticus</name>
    <dbReference type="NCBI Taxonomy" id="574655"/>
    <lineage>
        <taxon>Eukaryota</taxon>
        <taxon>Fungi</taxon>
        <taxon>Dikarya</taxon>
        <taxon>Ascomycota</taxon>
        <taxon>Pezizomycotina</taxon>
        <taxon>Dothideomycetes</taxon>
        <taxon>Dothideomycetidae</taxon>
        <taxon>Mycosphaerellales</taxon>
        <taxon>Teratosphaeriaceae</taxon>
        <taxon>Elasticomyces</taxon>
    </lineage>
</organism>
<name>A0AAN7WBP3_9PEZI</name>
<feature type="compositionally biased region" description="Basic and acidic residues" evidence="4">
    <location>
        <begin position="168"/>
        <end position="179"/>
    </location>
</feature>
<reference evidence="7" key="1">
    <citation type="submission" date="2023-08" db="EMBL/GenBank/DDBJ databases">
        <title>Black Yeasts Isolated from many extreme environments.</title>
        <authorList>
            <person name="Coleine C."/>
            <person name="Stajich J.E."/>
            <person name="Selbmann L."/>
        </authorList>
    </citation>
    <scope>NUCLEOTIDE SEQUENCE</scope>
    <source>
        <strain evidence="7">CCFEE 5810</strain>
    </source>
</reference>
<evidence type="ECO:0000259" key="5">
    <source>
        <dbReference type="Pfam" id="PF04935"/>
    </source>
</evidence>
<dbReference type="PANTHER" id="PTHR14369:SF0">
    <property type="entry name" value="SURFEIT LOCUS PROTEIN 6"/>
    <property type="match status" value="1"/>
</dbReference>
<feature type="compositionally biased region" description="Acidic residues" evidence="4">
    <location>
        <begin position="92"/>
        <end position="107"/>
    </location>
</feature>
<evidence type="ECO:0000256" key="1">
    <source>
        <dbReference type="ARBA" id="ARBA00004123"/>
    </source>
</evidence>
<evidence type="ECO:0000313" key="8">
    <source>
        <dbReference type="Proteomes" id="UP001310594"/>
    </source>
</evidence>
<feature type="compositionally biased region" description="Gly residues" evidence="4">
    <location>
        <begin position="548"/>
        <end position="564"/>
    </location>
</feature>
<dbReference type="InterPro" id="IPR007019">
    <property type="entry name" value="SURF6"/>
</dbReference>
<gene>
    <name evidence="7" type="ORF">LTR97_002571</name>
</gene>
<feature type="compositionally biased region" description="Basic and acidic residues" evidence="4">
    <location>
        <begin position="565"/>
        <end position="574"/>
    </location>
</feature>
<feature type="compositionally biased region" description="Basic and acidic residues" evidence="4">
    <location>
        <begin position="478"/>
        <end position="508"/>
    </location>
</feature>
<evidence type="ECO:0000256" key="3">
    <source>
        <dbReference type="ARBA" id="ARBA00023242"/>
    </source>
</evidence>
<dbReference type="GO" id="GO:0003723">
    <property type="term" value="F:RNA binding"/>
    <property type="evidence" value="ECO:0007669"/>
    <property type="project" value="TreeGrafter"/>
</dbReference>
<dbReference type="GO" id="GO:0003677">
    <property type="term" value="F:DNA binding"/>
    <property type="evidence" value="ECO:0007669"/>
    <property type="project" value="TreeGrafter"/>
</dbReference>
<feature type="compositionally biased region" description="Basic and acidic residues" evidence="4">
    <location>
        <begin position="515"/>
        <end position="537"/>
    </location>
</feature>
<sequence>MAEESDTPDSLEARLQSHAAAFESLMALTPAREYFGSQVVDGLDPSEQWSRKKQTKEQKRAAKKAKLDPANQKSALDIMKERERKRKRELGMEDDDQDGEAEGEVEEGGEKKRQKLVKEVDDETVRAAKREKRAAKRQQKREKVERKKGKVEARKMAKQAMDLDDLEVEKRTAASAKDDEAQEEDDVPEAAAQDVDMDTFDASGLADPQPPELNGAPVDGEASSVPSSPAADSPAFDIEPAHSTASSSSSILPPSVPEQDSTPTSTQPAPKPTLNTALAGQRPLHKRSTSDLTNPGSGVSSPKLQLPASLEEQEALQARLRARIEELRQRRKADGPDGKPAKSRQELLDQRRKKEELRKAAKKEQRRKDKENEIKKREEQLRVGSGSPTLDVFSPRPSVQPEANSFSFSRLAFEDGTAADAELTGLSEARKRKGPSDTRTALEAAEKKKARLAGLDPEKREAIAEKDLWLNAKKHAHGERVRDDTSLLKKALKRQEKDKGKSREEWQERQGAVVKGREMKQKKRDSNLAKRREEKGGGSKKSTKKTGGKGGGGKKGGNGKGKGRAGFEGKGLKG</sequence>
<feature type="compositionally biased region" description="Basic and acidic residues" evidence="4">
    <location>
        <begin position="108"/>
        <end position="128"/>
    </location>
</feature>
<feature type="region of interest" description="Disordered" evidence="4">
    <location>
        <begin position="470"/>
        <end position="574"/>
    </location>
</feature>
<dbReference type="InterPro" id="IPR029190">
    <property type="entry name" value="Rrp14/SURF6_C"/>
</dbReference>
<proteinExistence type="inferred from homology"/>
<feature type="compositionally biased region" description="Basic and acidic residues" evidence="4">
    <location>
        <begin position="327"/>
        <end position="381"/>
    </location>
</feature>
<dbReference type="GO" id="GO:0005730">
    <property type="term" value="C:nucleolus"/>
    <property type="evidence" value="ECO:0007669"/>
    <property type="project" value="TreeGrafter"/>
</dbReference>
<feature type="compositionally biased region" description="Polar residues" evidence="4">
    <location>
        <begin position="290"/>
        <end position="303"/>
    </location>
</feature>
<feature type="compositionally biased region" description="Basic and acidic residues" evidence="4">
    <location>
        <begin position="141"/>
        <end position="155"/>
    </location>
</feature>
<accession>A0AAN7WBP3</accession>
<dbReference type="Pfam" id="PF15459">
    <property type="entry name" value="RRP14"/>
    <property type="match status" value="1"/>
</dbReference>
<comment type="caution">
    <text evidence="7">The sequence shown here is derived from an EMBL/GenBank/DDBJ whole genome shotgun (WGS) entry which is preliminary data.</text>
</comment>
<feature type="domain" description="Ribosomal RNA-processing protein 14/surfeit locus protein 6 C-terminal" evidence="5">
    <location>
        <begin position="345"/>
        <end position="540"/>
    </location>
</feature>
<evidence type="ECO:0008006" key="9">
    <source>
        <dbReference type="Google" id="ProtNLM"/>
    </source>
</evidence>
<dbReference type="PANTHER" id="PTHR14369">
    <property type="entry name" value="SURFEIT LOCUS PROTEIN 6"/>
    <property type="match status" value="1"/>
</dbReference>
<protein>
    <recommendedName>
        <fullName evidence="9">Ribosomal RNA-processing protein 14/surfeit locus protein 6 C-terminal domain-containing protein</fullName>
    </recommendedName>
</protein>
<keyword evidence="3" id="KW-0539">Nucleus</keyword>
<dbReference type="EMBL" id="JAVRQU010000003">
    <property type="protein sequence ID" value="KAK5705453.1"/>
    <property type="molecule type" value="Genomic_DNA"/>
</dbReference>
<comment type="similarity">
    <text evidence="2">Belongs to the SURF6 family.</text>
</comment>
<evidence type="ECO:0000259" key="6">
    <source>
        <dbReference type="Pfam" id="PF15459"/>
    </source>
</evidence>
<evidence type="ECO:0000313" key="7">
    <source>
        <dbReference type="EMBL" id="KAK5705453.1"/>
    </source>
</evidence>
<feature type="domain" description="Ribosomal RNA-processing protein 14 N-terminal" evidence="6">
    <location>
        <begin position="14"/>
        <end position="70"/>
    </location>
</feature>
<feature type="compositionally biased region" description="Polar residues" evidence="4">
    <location>
        <begin position="258"/>
        <end position="278"/>
    </location>
</feature>
<dbReference type="AlphaFoldDB" id="A0AAN7WBP3"/>
<dbReference type="Pfam" id="PF04935">
    <property type="entry name" value="SURF6"/>
    <property type="match status" value="1"/>
</dbReference>
<feature type="region of interest" description="Disordered" evidence="4">
    <location>
        <begin position="327"/>
        <end position="402"/>
    </location>
</feature>
<dbReference type="GO" id="GO:0042274">
    <property type="term" value="P:ribosomal small subunit biogenesis"/>
    <property type="evidence" value="ECO:0007669"/>
    <property type="project" value="TreeGrafter"/>
</dbReference>